<dbReference type="Proteomes" id="UP000322225">
    <property type="component" value="Chromosome 14"/>
</dbReference>
<dbReference type="RefSeq" id="XP_031861991.1">
    <property type="nucleotide sequence ID" value="XM_032003578.1"/>
</dbReference>
<dbReference type="Gene3D" id="3.40.630.30">
    <property type="match status" value="1"/>
</dbReference>
<protein>
    <submittedName>
        <fullName evidence="1">Uncharacterized protein</fullName>
    </submittedName>
</protein>
<dbReference type="OrthoDB" id="630895at2759"/>
<proteinExistence type="predicted"/>
<dbReference type="GO" id="GO:0016747">
    <property type="term" value="F:acyltransferase activity, transferring groups other than amino-acyl groups"/>
    <property type="evidence" value="ECO:0007669"/>
    <property type="project" value="InterPro"/>
</dbReference>
<dbReference type="GeneID" id="43587704"/>
<reference evidence="1" key="1">
    <citation type="submission" date="2017-08" db="EMBL/GenBank/DDBJ databases">
        <authorList>
            <person name="Cuomo C."/>
            <person name="Billmyre B."/>
            <person name="Heitman J."/>
        </authorList>
    </citation>
    <scope>NUCLEOTIDE SEQUENCE</scope>
    <source>
        <strain evidence="1">CBS 12478</strain>
    </source>
</reference>
<gene>
    <name evidence="1" type="ORF">CI109_107121</name>
</gene>
<dbReference type="Pfam" id="PF13302">
    <property type="entry name" value="Acetyltransf_3"/>
    <property type="match status" value="1"/>
</dbReference>
<reference evidence="1" key="2">
    <citation type="submission" date="2024-01" db="EMBL/GenBank/DDBJ databases">
        <title>Comparative genomics of Cryptococcus and Kwoniella reveals pathogenesis evolution and contrasting modes of karyotype evolution via chromosome fusion or intercentromeric recombination.</title>
        <authorList>
            <person name="Coelho M.A."/>
            <person name="David-Palma M."/>
            <person name="Shea T."/>
            <person name="Bowers K."/>
            <person name="McGinley-Smith S."/>
            <person name="Mohammad A.W."/>
            <person name="Gnirke A."/>
            <person name="Yurkov A.M."/>
            <person name="Nowrousian M."/>
            <person name="Sun S."/>
            <person name="Cuomo C.A."/>
            <person name="Heitman J."/>
        </authorList>
    </citation>
    <scope>NUCLEOTIDE SEQUENCE</scope>
    <source>
        <strain evidence="1">CBS 12478</strain>
    </source>
</reference>
<dbReference type="EMBL" id="CP144064">
    <property type="protein sequence ID" value="WWD22628.1"/>
    <property type="molecule type" value="Genomic_DNA"/>
</dbReference>
<dbReference type="InterPro" id="IPR000182">
    <property type="entry name" value="GNAT_dom"/>
</dbReference>
<evidence type="ECO:0000313" key="1">
    <source>
        <dbReference type="EMBL" id="WWD22628.1"/>
    </source>
</evidence>
<dbReference type="KEGG" id="ksn:43587704"/>
<dbReference type="CDD" id="cd04301">
    <property type="entry name" value="NAT_SF"/>
    <property type="match status" value="1"/>
</dbReference>
<dbReference type="PANTHER" id="PTHR43792:SF16">
    <property type="entry name" value="N-ACETYLTRANSFERASE DOMAIN-CONTAINING PROTEIN"/>
    <property type="match status" value="1"/>
</dbReference>
<name>A0A5M6C251_9TREE</name>
<sequence>MTLLSQTTTTPCPVKIDEEGVPYLSIPNHPELRLTPYLETDDDDLIKLFNDPEIGKWSWRRPYPYTVEHMDFVTSALPQRQALVKLITETLPNPVPLTKFDSRYFPFGVLRHVPSGRLIGDMYVGPTSSFSHSTVEVEEGGTQFEDGEVWEMAYNVSSQWQGKGVGSAMIKTTLEYLKWQGVKKVNATAEVINAPSGGVLRKNGFKQVKIIQLVWPEEKGGMTKDCYSFEQLL</sequence>
<dbReference type="InterPro" id="IPR016181">
    <property type="entry name" value="Acyl_CoA_acyltransferase"/>
</dbReference>
<dbReference type="PANTHER" id="PTHR43792">
    <property type="entry name" value="GNAT FAMILY, PUTATIVE (AFU_ORTHOLOGUE AFUA_3G00765)-RELATED-RELATED"/>
    <property type="match status" value="1"/>
</dbReference>
<dbReference type="AlphaFoldDB" id="A0A5M6C251"/>
<dbReference type="SUPFAM" id="SSF55729">
    <property type="entry name" value="Acyl-CoA N-acyltransferases (Nat)"/>
    <property type="match status" value="1"/>
</dbReference>
<keyword evidence="2" id="KW-1185">Reference proteome</keyword>
<dbReference type="InterPro" id="IPR051531">
    <property type="entry name" value="N-acetyltransferase"/>
</dbReference>
<evidence type="ECO:0000313" key="2">
    <source>
        <dbReference type="Proteomes" id="UP000322225"/>
    </source>
</evidence>
<organism evidence="1 2">
    <name type="scientific">Kwoniella shandongensis</name>
    <dbReference type="NCBI Taxonomy" id="1734106"/>
    <lineage>
        <taxon>Eukaryota</taxon>
        <taxon>Fungi</taxon>
        <taxon>Dikarya</taxon>
        <taxon>Basidiomycota</taxon>
        <taxon>Agaricomycotina</taxon>
        <taxon>Tremellomycetes</taxon>
        <taxon>Tremellales</taxon>
        <taxon>Cryptococcaceae</taxon>
        <taxon>Kwoniella</taxon>
    </lineage>
</organism>
<dbReference type="PROSITE" id="PS51186">
    <property type="entry name" value="GNAT"/>
    <property type="match status" value="1"/>
</dbReference>
<accession>A0A5M6C251</accession>